<dbReference type="InterPro" id="IPR021893">
    <property type="entry name" value="ZMYM2-like_C"/>
</dbReference>
<dbReference type="InterPro" id="IPR011010">
    <property type="entry name" value="DNA_brk_join_enz"/>
</dbReference>
<evidence type="ECO:0000259" key="6">
    <source>
        <dbReference type="Pfam" id="PF12012"/>
    </source>
</evidence>
<dbReference type="Gene3D" id="1.10.443.10">
    <property type="entry name" value="Intergrase catalytic core"/>
    <property type="match status" value="1"/>
</dbReference>
<sequence length="449" mass="51000">MYFKNNQNVGNLLLFVVSHVVVKMAESFATNTVSRFRSPKTGEEESKLLQGSIPKSTAYKTKWAIKIFHEWQINRKVKVPVLDAGGAFKDYGDLSKVQSLCTDLANMDANALNYWLSKFVQEVANSEGKVYPARTLYGIICGIRRHLEETVGSEALNPLDASDKRFAIFRRCLDAEMKDSTRQGVSLQTKKEEKEAVTDEDEEKFWSAGLFGSGTAKQLLDTIYFYNGKMFGLRGGEHRNICVNNFSLGPNVINFEENVCKTFHGGITDLKYEPRKVRHICHERGQEHDRCLVQFYQLYIGLVETLSKRNEAFYFRPKSKTLSFENSPVGINTLNSILPNLCKAAGIKRKTAHCLRVTCVSKLFNSGVEEKLIRERTEHRSNALFAYEKTSEKKVSHVSALLGAETKTENKEEKLKCNRYEEKSSEGFSFLNASSFTNCDVKIFVNEKK</sequence>
<dbReference type="EMBL" id="CALNXK010000157">
    <property type="protein sequence ID" value="CAH3170668.1"/>
    <property type="molecule type" value="Genomic_DNA"/>
</dbReference>
<evidence type="ECO:0000313" key="9">
    <source>
        <dbReference type="Proteomes" id="UP001159405"/>
    </source>
</evidence>
<evidence type="ECO:0000259" key="7">
    <source>
        <dbReference type="Pfam" id="PF25561"/>
    </source>
</evidence>
<reference evidence="8 9" key="1">
    <citation type="submission" date="2022-05" db="EMBL/GenBank/DDBJ databases">
        <authorList>
            <consortium name="Genoscope - CEA"/>
            <person name="William W."/>
        </authorList>
    </citation>
    <scope>NUCLEOTIDE SEQUENCE [LARGE SCALE GENOMIC DNA]</scope>
</reference>
<organism evidence="8 9">
    <name type="scientific">Porites lobata</name>
    <dbReference type="NCBI Taxonomy" id="104759"/>
    <lineage>
        <taxon>Eukaryota</taxon>
        <taxon>Metazoa</taxon>
        <taxon>Cnidaria</taxon>
        <taxon>Anthozoa</taxon>
        <taxon>Hexacorallia</taxon>
        <taxon>Scleractinia</taxon>
        <taxon>Fungiina</taxon>
        <taxon>Poritidae</taxon>
        <taxon>Porites</taxon>
    </lineage>
</organism>
<feature type="domain" description="QRICH1-like" evidence="7">
    <location>
        <begin position="60"/>
        <end position="178"/>
    </location>
</feature>
<evidence type="ECO:0000256" key="5">
    <source>
        <dbReference type="SAM" id="SignalP"/>
    </source>
</evidence>
<dbReference type="Pfam" id="PF25561">
    <property type="entry name" value="QRICH1"/>
    <property type="match status" value="1"/>
</dbReference>
<protein>
    <submittedName>
        <fullName evidence="8">Uncharacterized protein</fullName>
    </submittedName>
</protein>
<evidence type="ECO:0000256" key="2">
    <source>
        <dbReference type="ARBA" id="ARBA00022553"/>
    </source>
</evidence>
<evidence type="ECO:0000313" key="8">
    <source>
        <dbReference type="EMBL" id="CAH3170668.1"/>
    </source>
</evidence>
<evidence type="ECO:0000256" key="3">
    <source>
        <dbReference type="ARBA" id="ARBA00022843"/>
    </source>
</evidence>
<feature type="domain" description="ZMYM2-like/QRICH1 C-terminal" evidence="6">
    <location>
        <begin position="197"/>
        <end position="342"/>
    </location>
</feature>
<dbReference type="Pfam" id="PF12012">
    <property type="entry name" value="DUF3504"/>
    <property type="match status" value="1"/>
</dbReference>
<keyword evidence="2" id="KW-0597">Phosphoprotein</keyword>
<keyword evidence="1" id="KW-1017">Isopeptide bond</keyword>
<proteinExistence type="predicted"/>
<dbReference type="SUPFAM" id="SSF56349">
    <property type="entry name" value="DNA breaking-rejoining enzymes"/>
    <property type="match status" value="1"/>
</dbReference>
<keyword evidence="9" id="KW-1185">Reference proteome</keyword>
<keyword evidence="5" id="KW-0732">Signal</keyword>
<evidence type="ECO:0000256" key="4">
    <source>
        <dbReference type="ARBA" id="ARBA00023172"/>
    </source>
</evidence>
<dbReference type="InterPro" id="IPR013762">
    <property type="entry name" value="Integrase-like_cat_sf"/>
</dbReference>
<dbReference type="InterPro" id="IPR052787">
    <property type="entry name" value="MAVS"/>
</dbReference>
<dbReference type="PANTHER" id="PTHR21446">
    <property type="entry name" value="DUF3504 DOMAIN-CONTAINING PROTEIN"/>
    <property type="match status" value="1"/>
</dbReference>
<feature type="signal peptide" evidence="5">
    <location>
        <begin position="1"/>
        <end position="27"/>
    </location>
</feature>
<name>A0ABN8QYJ6_9CNID</name>
<dbReference type="Proteomes" id="UP001159405">
    <property type="component" value="Unassembled WGS sequence"/>
</dbReference>
<accession>A0ABN8QYJ6</accession>
<dbReference type="InterPro" id="IPR057926">
    <property type="entry name" value="QRICH1_dom"/>
</dbReference>
<gene>
    <name evidence="8" type="ORF">PLOB_00010876</name>
</gene>
<keyword evidence="4" id="KW-0233">DNA recombination</keyword>
<keyword evidence="3" id="KW-0832">Ubl conjugation</keyword>
<dbReference type="PANTHER" id="PTHR21446:SF12">
    <property type="entry name" value="POTASSIUM CHANNEL TETRAMERIZATION DOMAIN CONTAINING 1"/>
    <property type="match status" value="1"/>
</dbReference>
<evidence type="ECO:0000256" key="1">
    <source>
        <dbReference type="ARBA" id="ARBA00022499"/>
    </source>
</evidence>
<feature type="chain" id="PRO_5045437008" evidence="5">
    <location>
        <begin position="28"/>
        <end position="449"/>
    </location>
</feature>
<comment type="caution">
    <text evidence="8">The sequence shown here is derived from an EMBL/GenBank/DDBJ whole genome shotgun (WGS) entry which is preliminary data.</text>
</comment>